<evidence type="ECO:0000313" key="7">
    <source>
        <dbReference type="EMBL" id="WDZ83788.1"/>
    </source>
</evidence>
<evidence type="ECO:0000256" key="3">
    <source>
        <dbReference type="ARBA" id="ARBA00022741"/>
    </source>
</evidence>
<dbReference type="EMBL" id="CP118615">
    <property type="protein sequence ID" value="WDZ83788.1"/>
    <property type="molecule type" value="Genomic_DNA"/>
</dbReference>
<name>A0ABY7ZLQ6_9ACTN</name>
<proteinExistence type="inferred from homology"/>
<feature type="domain" description="ABC transporter" evidence="6">
    <location>
        <begin position="2"/>
        <end position="230"/>
    </location>
</feature>
<dbReference type="InterPro" id="IPR003593">
    <property type="entry name" value="AAA+_ATPase"/>
</dbReference>
<dbReference type="Pfam" id="PF00005">
    <property type="entry name" value="ABC_tran"/>
    <property type="match status" value="1"/>
</dbReference>
<evidence type="ECO:0000256" key="4">
    <source>
        <dbReference type="ARBA" id="ARBA00022840"/>
    </source>
</evidence>
<evidence type="ECO:0000259" key="6">
    <source>
        <dbReference type="PROSITE" id="PS50893"/>
    </source>
</evidence>
<dbReference type="GO" id="GO:0005524">
    <property type="term" value="F:ATP binding"/>
    <property type="evidence" value="ECO:0007669"/>
    <property type="project" value="UniProtKB-KW"/>
</dbReference>
<dbReference type="SMART" id="SM00382">
    <property type="entry name" value="AAA"/>
    <property type="match status" value="1"/>
</dbReference>
<accession>A0ABY7ZLQ6</accession>
<keyword evidence="8" id="KW-1185">Reference proteome</keyword>
<dbReference type="PANTHER" id="PTHR43820:SF4">
    <property type="entry name" value="HIGH-AFFINITY BRANCHED-CHAIN AMINO ACID TRANSPORT ATP-BINDING PROTEIN LIVF"/>
    <property type="match status" value="1"/>
</dbReference>
<sequence length="231" mass="24482">MLTLTNISARYGKIEAVRDVTLAAPASGVVALIGANGAGKSTTLRTIAGLHPAGGGTIVFDGQDITRTAPHRVVRMGLALVPEGRMVVAPLTVTENLRLSGFARRGRDEELLTWVYELFPRLKERRTQRAGSLSGGEQQMLAVGRALMTNPKMLLLDEPSMGLSPRMAEVVLDAVATIAGSGIGTLLVEQNAQAALDIAGHAYVLRRGEVVLSGPAREIMDTDEVRSAYLG</sequence>
<comment type="similarity">
    <text evidence="1">Belongs to the ABC transporter superfamily.</text>
</comment>
<dbReference type="PROSITE" id="PS00211">
    <property type="entry name" value="ABC_TRANSPORTER_1"/>
    <property type="match status" value="1"/>
</dbReference>
<keyword evidence="5" id="KW-0029">Amino-acid transport</keyword>
<evidence type="ECO:0000256" key="1">
    <source>
        <dbReference type="ARBA" id="ARBA00005417"/>
    </source>
</evidence>
<gene>
    <name evidence="7" type="ORF">PVK37_25495</name>
</gene>
<protein>
    <submittedName>
        <fullName evidence="7">ABC transporter ATP-binding protein</fullName>
    </submittedName>
</protein>
<dbReference type="CDD" id="cd03224">
    <property type="entry name" value="ABC_TM1139_LivF_branched"/>
    <property type="match status" value="1"/>
</dbReference>
<dbReference type="RefSeq" id="WP_275030346.1">
    <property type="nucleotide sequence ID" value="NZ_CP118615.1"/>
</dbReference>
<dbReference type="InterPro" id="IPR017871">
    <property type="entry name" value="ABC_transporter-like_CS"/>
</dbReference>
<dbReference type="SUPFAM" id="SSF52540">
    <property type="entry name" value="P-loop containing nucleoside triphosphate hydrolases"/>
    <property type="match status" value="1"/>
</dbReference>
<keyword evidence="4 7" id="KW-0067">ATP-binding</keyword>
<dbReference type="Gene3D" id="3.40.50.300">
    <property type="entry name" value="P-loop containing nucleotide triphosphate hydrolases"/>
    <property type="match status" value="1"/>
</dbReference>
<keyword evidence="2" id="KW-0813">Transport</keyword>
<keyword evidence="3" id="KW-0547">Nucleotide-binding</keyword>
<dbReference type="PANTHER" id="PTHR43820">
    <property type="entry name" value="HIGH-AFFINITY BRANCHED-CHAIN AMINO ACID TRANSPORT ATP-BINDING PROTEIN LIVF"/>
    <property type="match status" value="1"/>
</dbReference>
<reference evidence="7 8" key="1">
    <citation type="submission" date="2023-02" db="EMBL/GenBank/DDBJ databases">
        <authorList>
            <person name="Mo P."/>
        </authorList>
    </citation>
    <scope>NUCLEOTIDE SEQUENCE [LARGE SCALE GENOMIC DNA]</scope>
    <source>
        <strain evidence="7 8">HUAS 3</strain>
    </source>
</reference>
<evidence type="ECO:0000256" key="2">
    <source>
        <dbReference type="ARBA" id="ARBA00022448"/>
    </source>
</evidence>
<dbReference type="InterPro" id="IPR027417">
    <property type="entry name" value="P-loop_NTPase"/>
</dbReference>
<organism evidence="7 8">
    <name type="scientific">Micromonospora cathayae</name>
    <dbReference type="NCBI Taxonomy" id="3028804"/>
    <lineage>
        <taxon>Bacteria</taxon>
        <taxon>Bacillati</taxon>
        <taxon>Actinomycetota</taxon>
        <taxon>Actinomycetes</taxon>
        <taxon>Micromonosporales</taxon>
        <taxon>Micromonosporaceae</taxon>
        <taxon>Micromonospora</taxon>
    </lineage>
</organism>
<dbReference type="PROSITE" id="PS50893">
    <property type="entry name" value="ABC_TRANSPORTER_2"/>
    <property type="match status" value="1"/>
</dbReference>
<evidence type="ECO:0000256" key="5">
    <source>
        <dbReference type="ARBA" id="ARBA00022970"/>
    </source>
</evidence>
<dbReference type="InterPro" id="IPR052156">
    <property type="entry name" value="BCAA_Transport_ATP-bd_LivF"/>
</dbReference>
<evidence type="ECO:0000313" key="8">
    <source>
        <dbReference type="Proteomes" id="UP001219605"/>
    </source>
</evidence>
<dbReference type="Proteomes" id="UP001219605">
    <property type="component" value="Chromosome"/>
</dbReference>
<dbReference type="InterPro" id="IPR003439">
    <property type="entry name" value="ABC_transporter-like_ATP-bd"/>
</dbReference>